<evidence type="ECO:0000259" key="2">
    <source>
        <dbReference type="SMART" id="SM01080"/>
    </source>
</evidence>
<keyword evidence="4" id="KW-1185">Reference proteome</keyword>
<accession>A0A9X5E3G7</accession>
<keyword evidence="1" id="KW-0812">Transmembrane</keyword>
<dbReference type="EMBL" id="JTJC03000001">
    <property type="protein sequence ID" value="NHC34461.1"/>
    <property type="molecule type" value="Genomic_DNA"/>
</dbReference>
<feature type="transmembrane region" description="Helical" evidence="1">
    <location>
        <begin position="729"/>
        <end position="747"/>
    </location>
</feature>
<protein>
    <submittedName>
        <fullName evidence="3">CHASE2 domain-containing protein</fullName>
    </submittedName>
</protein>
<comment type="caution">
    <text evidence="3">The sequence shown here is derived from an EMBL/GenBank/DDBJ whole genome shotgun (WGS) entry which is preliminary data.</text>
</comment>
<dbReference type="AlphaFoldDB" id="A0A9X5E3G7"/>
<evidence type="ECO:0000256" key="1">
    <source>
        <dbReference type="SAM" id="Phobius"/>
    </source>
</evidence>
<dbReference type="Pfam" id="PF12770">
    <property type="entry name" value="CHAT"/>
    <property type="match status" value="1"/>
</dbReference>
<evidence type="ECO:0000313" key="4">
    <source>
        <dbReference type="Proteomes" id="UP000031532"/>
    </source>
</evidence>
<proteinExistence type="predicted"/>
<dbReference type="InterPro" id="IPR007890">
    <property type="entry name" value="CHASE2"/>
</dbReference>
<keyword evidence="1" id="KW-1133">Transmembrane helix</keyword>
<dbReference type="InterPro" id="IPR024983">
    <property type="entry name" value="CHAT_dom"/>
</dbReference>
<dbReference type="SMART" id="SM01080">
    <property type="entry name" value="CHASE2"/>
    <property type="match status" value="1"/>
</dbReference>
<keyword evidence="1" id="KW-0472">Membrane</keyword>
<feature type="transmembrane region" description="Helical" evidence="1">
    <location>
        <begin position="753"/>
        <end position="772"/>
    </location>
</feature>
<gene>
    <name evidence="3" type="ORF">QH73_0007280</name>
</gene>
<dbReference type="Proteomes" id="UP000031532">
    <property type="component" value="Unassembled WGS sequence"/>
</dbReference>
<evidence type="ECO:0000313" key="3">
    <source>
        <dbReference type="EMBL" id="NHC34461.1"/>
    </source>
</evidence>
<dbReference type="OrthoDB" id="444941at2"/>
<feature type="transmembrane region" description="Helical" evidence="1">
    <location>
        <begin position="698"/>
        <end position="722"/>
    </location>
</feature>
<organism evidence="3 4">
    <name type="scientific">Scytonema millei VB511283</name>
    <dbReference type="NCBI Taxonomy" id="1245923"/>
    <lineage>
        <taxon>Bacteria</taxon>
        <taxon>Bacillati</taxon>
        <taxon>Cyanobacteriota</taxon>
        <taxon>Cyanophyceae</taxon>
        <taxon>Nostocales</taxon>
        <taxon>Scytonemataceae</taxon>
        <taxon>Scytonema</taxon>
    </lineage>
</organism>
<dbReference type="Pfam" id="PF05226">
    <property type="entry name" value="CHASE2"/>
    <property type="match status" value="1"/>
</dbReference>
<sequence length="792" mass="88453">MGKLVVLKFGEGSFEQGFPVTLQIGEDGDRPAVELAGRLPPQPEISQLYRKWQSAYYSLGLRSRLEAAAVQITNVCVLEDCYNAAESLSRSLNNWLSSPSFLPLRDKFLEKLMPADAIRVILQTEDLLLQRLPWHRCDLFARYPQAEIALSTPAYEEIALKTTSSRTQIRILAILGSSAGIDIQADRNLLESLPGADVKFLVEPSRQELDRQLWSTQGWDILFFAGHSASQTTASQNEVTGRIYLNQTESLTIADLKHALQTAVENGLSVAIFNSCDGLGLARDLASLHIPQVVFMREPVPDRVAQEFLKSFLQAFAGGKSLYLSVREARERLQGWESEYPAASWLPVIYQNLAEIPPTWQQWMQRLRPPRQRLSLRRVFFTSTIVTAAVVGMRLLGLFQPIELQAFDQLMRLRPIEKADPRLLIVTVTEEDLQLPEQKHRKGSLSDLALEKLLQKLEQLHPQVIGLDIYRDFPVEKLPSLKSRLQNSDRLFAICKVSDPEFDPRGVQPPPEVAPERIGFSDVIADPDDNIVRRHLLNFEPPLTSRCSANTALSFQLAHQYLAAKGMETRFTPSGNLQLGNVVFPRLQPFHTGGYQRIDTKGYQLLLNYRPFDSVDDIAVAVTLGDLLSDRIPPNLARTLNNRIVLIGLAAPSTGDAWSTPYSIGRQGLQKQIPGIYLQAQMVSQLLSAVLDGRTPLWVLPLWGEITWIWAWSLVGGVVVWCWRSPVRLGLSVCLTIAALYGSSWILLLQGGWLPLVPAALALVVTGGRIAVVKRSLPDSSNLPLKPTLKID</sequence>
<reference evidence="3 4" key="1">
    <citation type="journal article" date="2015" name="Genome Announc.">
        <title>Draft Genome Sequence of the Terrestrial Cyanobacterium Scytonema millei VB511283, Isolated from Eastern India.</title>
        <authorList>
            <person name="Sen D."/>
            <person name="Chandrababunaidu M.M."/>
            <person name="Singh D."/>
            <person name="Sanghi N."/>
            <person name="Ghorai A."/>
            <person name="Mishra G.P."/>
            <person name="Madduluri M."/>
            <person name="Adhikary S.P."/>
            <person name="Tripathy S."/>
        </authorList>
    </citation>
    <scope>NUCLEOTIDE SEQUENCE [LARGE SCALE GENOMIC DNA]</scope>
    <source>
        <strain evidence="3 4">VB511283</strain>
    </source>
</reference>
<feature type="domain" description="CHASE2" evidence="2">
    <location>
        <begin position="399"/>
        <end position="719"/>
    </location>
</feature>
<dbReference type="RefSeq" id="WP_039715784.1">
    <property type="nucleotide sequence ID" value="NZ_JTJC03000001.1"/>
</dbReference>
<name>A0A9X5E3G7_9CYAN</name>